<proteinExistence type="predicted"/>
<evidence type="ECO:0000256" key="1">
    <source>
        <dbReference type="SAM" id="MobiDB-lite"/>
    </source>
</evidence>
<organism evidence="2 3">
    <name type="scientific">Streptomyces lavendulae subsp. lavendulae</name>
    <dbReference type="NCBI Taxonomy" id="58340"/>
    <lineage>
        <taxon>Bacteria</taxon>
        <taxon>Bacillati</taxon>
        <taxon>Actinomycetota</taxon>
        <taxon>Actinomycetes</taxon>
        <taxon>Kitasatosporales</taxon>
        <taxon>Streptomycetaceae</taxon>
        <taxon>Streptomyces</taxon>
    </lineage>
</organism>
<dbReference type="GO" id="GO:0004497">
    <property type="term" value="F:monooxygenase activity"/>
    <property type="evidence" value="ECO:0007669"/>
    <property type="project" value="InterPro"/>
</dbReference>
<protein>
    <submittedName>
        <fullName evidence="2">Fatty-acid peroxygenase</fullName>
        <ecNumber evidence="2">1.11.2.4</ecNumber>
    </submittedName>
</protein>
<name>A0A2K8PRN5_STRLA</name>
<reference evidence="2 3" key="1">
    <citation type="submission" date="2017-11" db="EMBL/GenBank/DDBJ databases">
        <title>Complete genome sequence of Streptomyces lavendulae subsp. lavendulae CCM 3239 (formerly 'Streptomyces aureofaciens CCM 3239'), the producer of the angucycline-type antibiotic auricin.</title>
        <authorList>
            <person name="Busche T."/>
            <person name="Novakova R."/>
            <person name="Al'Dilaimi A."/>
            <person name="Homerova D."/>
            <person name="Feckova L."/>
            <person name="Rezuchova B."/>
            <person name="Mingyar E."/>
            <person name="Csolleiova D."/>
            <person name="Bekeova C."/>
            <person name="Winkler A."/>
            <person name="Sevcikova B."/>
            <person name="Kalinowski J."/>
            <person name="Kormanec J."/>
            <person name="Ruckert C."/>
        </authorList>
    </citation>
    <scope>NUCLEOTIDE SEQUENCE [LARGE SCALE GENOMIC DNA]</scope>
    <source>
        <strain evidence="2 3">CCM 3239</strain>
    </source>
</reference>
<dbReference type="InterPro" id="IPR036396">
    <property type="entry name" value="Cyt_P450_sf"/>
</dbReference>
<keyword evidence="2" id="KW-0575">Peroxidase</keyword>
<accession>A0A2K8PRN5</accession>
<dbReference type="EC" id="1.11.2.4" evidence="2"/>
<dbReference type="Proteomes" id="UP000231791">
    <property type="component" value="Chromosome"/>
</dbReference>
<feature type="compositionally biased region" description="Low complexity" evidence="1">
    <location>
        <begin position="280"/>
        <end position="291"/>
    </location>
</feature>
<evidence type="ECO:0000313" key="2">
    <source>
        <dbReference type="EMBL" id="ATZ29422.1"/>
    </source>
</evidence>
<dbReference type="SUPFAM" id="SSF48264">
    <property type="entry name" value="Cytochrome P450"/>
    <property type="match status" value="1"/>
</dbReference>
<dbReference type="AlphaFoldDB" id="A0A2K8PRN5"/>
<dbReference type="KEGG" id="slx:SLAV_38290"/>
<keyword evidence="2" id="KW-0560">Oxidoreductase</keyword>
<dbReference type="EMBL" id="CP024985">
    <property type="protein sequence ID" value="ATZ29422.1"/>
    <property type="molecule type" value="Genomic_DNA"/>
</dbReference>
<dbReference type="GO" id="GO:0004601">
    <property type="term" value="F:peroxidase activity"/>
    <property type="evidence" value="ECO:0007669"/>
    <property type="project" value="UniProtKB-KW"/>
</dbReference>
<gene>
    <name evidence="2" type="primary">cypC</name>
    <name evidence="2" type="ORF">SLAV_38290</name>
</gene>
<dbReference type="Gene3D" id="1.10.630.10">
    <property type="entry name" value="Cytochrome P450"/>
    <property type="match status" value="1"/>
</dbReference>
<feature type="region of interest" description="Disordered" evidence="1">
    <location>
        <begin position="279"/>
        <end position="298"/>
    </location>
</feature>
<dbReference type="GO" id="GO:0020037">
    <property type="term" value="F:heme binding"/>
    <property type="evidence" value="ECO:0007669"/>
    <property type="project" value="InterPro"/>
</dbReference>
<dbReference type="GO" id="GO:0016705">
    <property type="term" value="F:oxidoreductase activity, acting on paired donors, with incorporation or reduction of molecular oxygen"/>
    <property type="evidence" value="ECO:0007669"/>
    <property type="project" value="InterPro"/>
</dbReference>
<evidence type="ECO:0000313" key="3">
    <source>
        <dbReference type="Proteomes" id="UP000231791"/>
    </source>
</evidence>
<dbReference type="GO" id="GO:0005506">
    <property type="term" value="F:iron ion binding"/>
    <property type="evidence" value="ECO:0007669"/>
    <property type="project" value="InterPro"/>
</dbReference>
<sequence>MDFFYDERHVLRHSALPGPVLDTLFGRGAVHTLDGQAHRIRKELFTSHLMTPDGVQALGRVAREHWLRTADGLRGRSAVLFDEMAVALAGAVCEWSGVPCAPGAAVRRPAEDCVTMVDGFATPGPRHWKARRARTRQEHDLARTINDTRGHTAPTCGDKQHSVLDAVATHRDADGSLLDLHTGAVELLNVLRPTVAITWFTTFAAHALHRFPAVREQLRADGGAYARAFAHEVRRCYPFVPFVGGLAARDLHSVPKRCLEARWSSSTCTATIATRPCGPTRNASTRAASSAGTPVLAS</sequence>
<keyword evidence="3" id="KW-1185">Reference proteome</keyword>